<dbReference type="Gene3D" id="3.30.1590.10">
    <property type="entry name" value="Maltooligosyl trehalose synthase, domain 2"/>
    <property type="match status" value="1"/>
</dbReference>
<organism evidence="12 13">
    <name type="scientific">Pedobacter paludis</name>
    <dbReference type="NCBI Taxonomy" id="2203212"/>
    <lineage>
        <taxon>Bacteria</taxon>
        <taxon>Pseudomonadati</taxon>
        <taxon>Bacteroidota</taxon>
        <taxon>Sphingobacteriia</taxon>
        <taxon>Sphingobacteriales</taxon>
        <taxon>Sphingobacteriaceae</taxon>
        <taxon>Pedobacter</taxon>
    </lineage>
</organism>
<evidence type="ECO:0000313" key="13">
    <source>
        <dbReference type="Proteomes" id="UP000245391"/>
    </source>
</evidence>
<feature type="domain" description="Glycosyl hydrolase family 13 catalytic" evidence="11">
    <location>
        <begin position="6"/>
        <end position="418"/>
    </location>
</feature>
<dbReference type="Proteomes" id="UP000245391">
    <property type="component" value="Unassembled WGS sequence"/>
</dbReference>
<evidence type="ECO:0000256" key="9">
    <source>
        <dbReference type="ARBA" id="ARBA00031501"/>
    </source>
</evidence>
<evidence type="ECO:0000259" key="11">
    <source>
        <dbReference type="SMART" id="SM00642"/>
    </source>
</evidence>
<reference evidence="13" key="1">
    <citation type="submission" date="2018-05" db="EMBL/GenBank/DDBJ databases">
        <title>Pedobacter paludis sp. nov., isolated from wetland soil.</title>
        <authorList>
            <person name="Zhang Y."/>
        </authorList>
    </citation>
    <scope>NUCLEOTIDE SEQUENCE [LARGE SCALE GENOMIC DNA]</scope>
    <source>
        <strain evidence="13">R-8</strain>
    </source>
</reference>
<proteinExistence type="inferred from homology"/>
<dbReference type="NCBIfam" id="TIGR00217">
    <property type="entry name" value="malQ"/>
    <property type="match status" value="1"/>
</dbReference>
<dbReference type="SUPFAM" id="SSF51445">
    <property type="entry name" value="(Trans)glycosidases"/>
    <property type="match status" value="2"/>
</dbReference>
<dbReference type="EMBL" id="QGNY01000008">
    <property type="protein sequence ID" value="PWS30171.1"/>
    <property type="molecule type" value="Genomic_DNA"/>
</dbReference>
<dbReference type="InterPro" id="IPR003385">
    <property type="entry name" value="Glyco_hydro_77"/>
</dbReference>
<dbReference type="EC" id="2.4.1.25" evidence="3 10"/>
<dbReference type="SMART" id="SM00642">
    <property type="entry name" value="Aamy"/>
    <property type="match status" value="1"/>
</dbReference>
<dbReference type="Pfam" id="PF00128">
    <property type="entry name" value="Alpha-amylase"/>
    <property type="match status" value="1"/>
</dbReference>
<evidence type="ECO:0000256" key="10">
    <source>
        <dbReference type="RuleBase" id="RU361207"/>
    </source>
</evidence>
<keyword evidence="5 10" id="KW-0328">Glycosyltransferase</keyword>
<dbReference type="PANTHER" id="PTHR32438:SF5">
    <property type="entry name" value="4-ALPHA-GLUCANOTRANSFERASE DPE1, CHLOROPLASTIC_AMYLOPLASTIC"/>
    <property type="match status" value="1"/>
</dbReference>
<evidence type="ECO:0000256" key="7">
    <source>
        <dbReference type="ARBA" id="ARBA00023277"/>
    </source>
</evidence>
<evidence type="ECO:0000256" key="5">
    <source>
        <dbReference type="ARBA" id="ARBA00022676"/>
    </source>
</evidence>
<dbReference type="RefSeq" id="WP_109932134.1">
    <property type="nucleotide sequence ID" value="NZ_QGNY01000008.1"/>
</dbReference>
<comment type="caution">
    <text evidence="12">The sequence shown here is derived from an EMBL/GenBank/DDBJ whole genome shotgun (WGS) entry which is preliminary data.</text>
</comment>
<evidence type="ECO:0000256" key="8">
    <source>
        <dbReference type="ARBA" id="ARBA00031423"/>
    </source>
</evidence>
<comment type="catalytic activity">
    <reaction evidence="1 10">
        <text>Transfers a segment of a (1-&gt;4)-alpha-D-glucan to a new position in an acceptor, which may be glucose or a (1-&gt;4)-alpha-D-glucan.</text>
        <dbReference type="EC" id="2.4.1.25"/>
    </reaction>
</comment>
<evidence type="ECO:0000256" key="6">
    <source>
        <dbReference type="ARBA" id="ARBA00022679"/>
    </source>
</evidence>
<keyword evidence="13" id="KW-1185">Reference proteome</keyword>
<comment type="similarity">
    <text evidence="2 10">Belongs to the disproportionating enzyme family.</text>
</comment>
<evidence type="ECO:0000256" key="4">
    <source>
        <dbReference type="ARBA" id="ARBA00020295"/>
    </source>
</evidence>
<dbReference type="GO" id="GO:0004134">
    <property type="term" value="F:4-alpha-glucanotransferase activity"/>
    <property type="evidence" value="ECO:0007669"/>
    <property type="project" value="UniProtKB-EC"/>
</dbReference>
<dbReference type="Gene3D" id="1.10.10.470">
    <property type="entry name" value="Maltooligosyl trehalose synthase, domain 4"/>
    <property type="match status" value="1"/>
</dbReference>
<dbReference type="NCBIfam" id="NF011080">
    <property type="entry name" value="PRK14508.1-3"/>
    <property type="match status" value="1"/>
</dbReference>
<gene>
    <name evidence="12" type="ORF">DF947_19615</name>
</gene>
<evidence type="ECO:0000256" key="2">
    <source>
        <dbReference type="ARBA" id="ARBA00005684"/>
    </source>
</evidence>
<dbReference type="PANTHER" id="PTHR32438">
    <property type="entry name" value="4-ALPHA-GLUCANOTRANSFERASE DPE1, CHLOROPLASTIC/AMYLOPLASTIC"/>
    <property type="match status" value="1"/>
</dbReference>
<sequence>MFKPSSTYRIQFHKDFDFNALDQIIPYLIKLGIDTLYASPIFEAVPGSTHGYDVVNPWMINPEIGTEQQLIAISKNLKHAGISWLQDIVPNHMAFHPDNKWLMDVLKNGSESAFASFFDIDFKQGDGKLMVPFLGEDLDEAIANKTLKVEEIDGTYFLNSGDANWPLNAETVKKLSKENLKALNKNDGELKKIVNAQHYRLCNWQETNTRINYRRFFTVNGLICINIQHQKAYDLYHKYIFELVEKGVFQGLRIDHIDGLYDPKQYLDRLRKSLGNEVYIVVEKILESGEEMPSNWNAQGNTGYDFLAIANNLFTNTQSKKRFNEIYQQVIDKKLNPSALIHQKKTAILFEHMQGELNNLCALFLSLKLIEVPESELKNLKLAIAEMLIQMPVYRYYNYGFPLNTEDEKSIKTLLKPILLNKKLSNAGNLLYEAFLEKPLLNNVNYNKKIKQFYQRCMQFTGPLMAKGVEDTVMFTYNRFIGHTEVGDAPDAFGLTANEFHQKMLDRQKKWPLSLNGSSTHDTKKGEDVRARLNVLTDLPKDWANLVDSLLHNFKELQSIYPSFKWLHKNDIYLIIQTIIGALPFTGEEDDDIDLRLEQFIQKALREAKKRSDWAEPNEKYEAEMNNFSQAILHKKHNSRIKIKDFLNDISDFAIVNSLAQLTLKFTCPGIPDLYQGTELWDLSLVDPDNRRPVDFEIRDKYLNEIDGTPIKTLWTERSSGKVKLWLTKQLLEIRKVNKDVFEQGAYIPLQVKGKFSKHVFAFARKFEEDWIMTTIPLGLAELCKSQNVSASKFNWADTQILLPIDAPSTWMDLLTDKQSNKDILNEGISLNEIFNEIPISVIKLLPKNHDRSAGILMHISSLPSNFGIGDFGKNAFVFVDFLQQSKQKYWQILPLNPTKAENGHSPYSSNSAMAGNVLLISPEGLAEDELLVESDLNIFEFPSTNIIDFEKTEKAKRKLLKKAYKNFVKSGDDQLQKDYASFCITASDWLDDFSIYTSVKQNFKNLEWYNWPNEFKYRDSKTLANFEKENQKEIEEIKWEQFIFYRQWYKLKQYANEKKVQIIGDLPFYLDYDSVEVWSQPGNFLLDKKLNKIKVAGVPPDYFNEKGQLWGMPIFNWEVLKEDGYTWWINRLKKNLELYDLVRLDHFRAFSSYWEVPAENEDAINGVWQPGPNADFFKIIKENLGELPFIAEDLGDISDDVEQLRMQFKLPGMKVLQFSFGADLSGSAHMPHNYKSTNCIVYSGTHDNNTLQGWFQNEIDLNTLKRISIYTGMVVNKNNINKIIIKLCYSSIAKIAIIPIQDILSLDENTRMNLPGTNEGNWLWRLKKNEIKPSTIIWLKQQTEMYGRNV</sequence>
<dbReference type="Pfam" id="PF02446">
    <property type="entry name" value="Glyco_hydro_77"/>
    <property type="match status" value="1"/>
</dbReference>
<dbReference type="Gene3D" id="3.20.20.80">
    <property type="entry name" value="Glycosidases"/>
    <property type="match status" value="2"/>
</dbReference>
<name>A0A317ET94_9SPHI</name>
<accession>A0A317ET94</accession>
<dbReference type="CDD" id="cd11336">
    <property type="entry name" value="AmyAc_MTSase"/>
    <property type="match status" value="1"/>
</dbReference>
<dbReference type="InterPro" id="IPR006047">
    <property type="entry name" value="GH13_cat_dom"/>
</dbReference>
<dbReference type="OrthoDB" id="9811841at2"/>
<keyword evidence="7 10" id="KW-0119">Carbohydrate metabolism</keyword>
<dbReference type="InterPro" id="IPR013797">
    <property type="entry name" value="Maltooligo_trehalose_synth_4"/>
</dbReference>
<evidence type="ECO:0000256" key="3">
    <source>
        <dbReference type="ARBA" id="ARBA00012560"/>
    </source>
</evidence>
<dbReference type="InterPro" id="IPR017853">
    <property type="entry name" value="GH"/>
</dbReference>
<dbReference type="GO" id="GO:0005975">
    <property type="term" value="P:carbohydrate metabolic process"/>
    <property type="evidence" value="ECO:0007669"/>
    <property type="project" value="InterPro"/>
</dbReference>
<protein>
    <recommendedName>
        <fullName evidence="4 10">4-alpha-glucanotransferase</fullName>
        <ecNumber evidence="3 10">2.4.1.25</ecNumber>
    </recommendedName>
    <alternativeName>
        <fullName evidence="8 10">Amylomaltase</fullName>
    </alternativeName>
    <alternativeName>
        <fullName evidence="9 10">Disproportionating enzyme</fullName>
    </alternativeName>
</protein>
<evidence type="ECO:0000313" key="12">
    <source>
        <dbReference type="EMBL" id="PWS30171.1"/>
    </source>
</evidence>
<evidence type="ECO:0000256" key="1">
    <source>
        <dbReference type="ARBA" id="ARBA00000439"/>
    </source>
</evidence>
<keyword evidence="6 10" id="KW-0808">Transferase</keyword>
<dbReference type="NCBIfam" id="TIGR02401">
    <property type="entry name" value="trehalose_TreY"/>
    <property type="match status" value="1"/>
</dbReference>
<dbReference type="Gene3D" id="1.10.150.200">
    <property type="entry name" value="Maltooligosyl trehalose synthase, domain 3"/>
    <property type="match status" value="1"/>
</dbReference>
<dbReference type="InterPro" id="IPR012767">
    <property type="entry name" value="Trehalose_TreY"/>
</dbReference>